<name>A0A2A6CFK5_PRIPA</name>
<dbReference type="EnsemblMetazoa" id="PPA33912.1">
    <property type="protein sequence ID" value="PPA33912.1"/>
    <property type="gene ID" value="WBGene00272281"/>
</dbReference>
<evidence type="ECO:0000256" key="1">
    <source>
        <dbReference type="SAM" id="MobiDB-lite"/>
    </source>
</evidence>
<reference evidence="3" key="1">
    <citation type="journal article" date="2008" name="Nat. Genet.">
        <title>The Pristionchus pacificus genome provides a unique perspective on nematode lifestyle and parasitism.</title>
        <authorList>
            <person name="Dieterich C."/>
            <person name="Clifton S.W."/>
            <person name="Schuster L.N."/>
            <person name="Chinwalla A."/>
            <person name="Delehaunty K."/>
            <person name="Dinkelacker I."/>
            <person name="Fulton L."/>
            <person name="Fulton R."/>
            <person name="Godfrey J."/>
            <person name="Minx P."/>
            <person name="Mitreva M."/>
            <person name="Roeseler W."/>
            <person name="Tian H."/>
            <person name="Witte H."/>
            <person name="Yang S.P."/>
            <person name="Wilson R.K."/>
            <person name="Sommer R.J."/>
        </authorList>
    </citation>
    <scope>NUCLEOTIDE SEQUENCE [LARGE SCALE GENOMIC DNA]</scope>
    <source>
        <strain evidence="3">PS312</strain>
    </source>
</reference>
<dbReference type="Proteomes" id="UP000005239">
    <property type="component" value="Unassembled WGS sequence"/>
</dbReference>
<organism evidence="2 3">
    <name type="scientific">Pristionchus pacificus</name>
    <name type="common">Parasitic nematode worm</name>
    <dbReference type="NCBI Taxonomy" id="54126"/>
    <lineage>
        <taxon>Eukaryota</taxon>
        <taxon>Metazoa</taxon>
        <taxon>Ecdysozoa</taxon>
        <taxon>Nematoda</taxon>
        <taxon>Chromadorea</taxon>
        <taxon>Rhabditida</taxon>
        <taxon>Rhabditina</taxon>
        <taxon>Diplogasteromorpha</taxon>
        <taxon>Diplogasteroidea</taxon>
        <taxon>Neodiplogasteridae</taxon>
        <taxon>Pristionchus</taxon>
    </lineage>
</organism>
<dbReference type="InterPro" id="IPR011990">
    <property type="entry name" value="TPR-like_helical_dom_sf"/>
</dbReference>
<reference evidence="2" key="2">
    <citation type="submission" date="2022-06" db="UniProtKB">
        <authorList>
            <consortium name="EnsemblMetazoa"/>
        </authorList>
    </citation>
    <scope>IDENTIFICATION</scope>
    <source>
        <strain evidence="2">PS312</strain>
    </source>
</reference>
<feature type="region of interest" description="Disordered" evidence="1">
    <location>
        <begin position="61"/>
        <end position="86"/>
    </location>
</feature>
<dbReference type="AlphaFoldDB" id="A0A2A6CFK5"/>
<accession>A0A8R1ULQ1</accession>
<sequence length="86" mass="9760">MASVDSRKAAELDGKSVKAYYFWGRAALQLGQYGEAFSVLRRLTSSLTDKRLIDEDLERSRGHLLDESEEEEAKMEAHEGDRLLRG</sequence>
<accession>A0A2A6CFK5</accession>
<feature type="compositionally biased region" description="Basic and acidic residues" evidence="1">
    <location>
        <begin position="74"/>
        <end position="86"/>
    </location>
</feature>
<proteinExistence type="predicted"/>
<dbReference type="SUPFAM" id="SSF48452">
    <property type="entry name" value="TPR-like"/>
    <property type="match status" value="1"/>
</dbReference>
<evidence type="ECO:0000313" key="3">
    <source>
        <dbReference type="Proteomes" id="UP000005239"/>
    </source>
</evidence>
<dbReference type="Gene3D" id="1.25.40.10">
    <property type="entry name" value="Tetratricopeptide repeat domain"/>
    <property type="match status" value="1"/>
</dbReference>
<evidence type="ECO:0000313" key="2">
    <source>
        <dbReference type="EnsemblMetazoa" id="PPA33912.1"/>
    </source>
</evidence>
<keyword evidence="3" id="KW-1185">Reference proteome</keyword>
<protein>
    <submittedName>
        <fullName evidence="2">Uncharacterized protein</fullName>
    </submittedName>
</protein>
<dbReference type="OrthoDB" id="629492at2759"/>
<gene>
    <name evidence="2" type="primary">WBGene00272281</name>
</gene>